<organism evidence="1 2">
    <name type="scientific">Aquatica leii</name>
    <dbReference type="NCBI Taxonomy" id="1421715"/>
    <lineage>
        <taxon>Eukaryota</taxon>
        <taxon>Metazoa</taxon>
        <taxon>Ecdysozoa</taxon>
        <taxon>Arthropoda</taxon>
        <taxon>Hexapoda</taxon>
        <taxon>Insecta</taxon>
        <taxon>Pterygota</taxon>
        <taxon>Neoptera</taxon>
        <taxon>Endopterygota</taxon>
        <taxon>Coleoptera</taxon>
        <taxon>Polyphaga</taxon>
        <taxon>Elateriformia</taxon>
        <taxon>Elateroidea</taxon>
        <taxon>Lampyridae</taxon>
        <taxon>Luciolinae</taxon>
        <taxon>Aquatica</taxon>
    </lineage>
</organism>
<comment type="caution">
    <text evidence="1">The sequence shown here is derived from an EMBL/GenBank/DDBJ whole genome shotgun (WGS) entry which is preliminary data.</text>
</comment>
<dbReference type="AlphaFoldDB" id="A0AAN7NW82"/>
<evidence type="ECO:0000313" key="2">
    <source>
        <dbReference type="Proteomes" id="UP001353858"/>
    </source>
</evidence>
<name>A0AAN7NW82_9COLE</name>
<keyword evidence="2" id="KW-1185">Reference proteome</keyword>
<evidence type="ECO:0000313" key="1">
    <source>
        <dbReference type="EMBL" id="KAK4873910.1"/>
    </source>
</evidence>
<reference evidence="2" key="1">
    <citation type="submission" date="2023-01" db="EMBL/GenBank/DDBJ databases">
        <title>Key to firefly adult light organ development and bioluminescence: homeobox transcription factors regulate luciferase expression and transportation to peroxisome.</title>
        <authorList>
            <person name="Fu X."/>
        </authorList>
    </citation>
    <scope>NUCLEOTIDE SEQUENCE [LARGE SCALE GENOMIC DNA]</scope>
</reference>
<proteinExistence type="predicted"/>
<protein>
    <submittedName>
        <fullName evidence="1">Uncharacterized protein</fullName>
    </submittedName>
</protein>
<gene>
    <name evidence="1" type="ORF">RN001_013270</name>
</gene>
<accession>A0AAN7NW82</accession>
<dbReference type="Proteomes" id="UP001353858">
    <property type="component" value="Unassembled WGS sequence"/>
</dbReference>
<dbReference type="EMBL" id="JARPUR010000006">
    <property type="protein sequence ID" value="KAK4873910.1"/>
    <property type="molecule type" value="Genomic_DNA"/>
</dbReference>
<sequence>METIKHTLYPGRPVLLFSESSERTKRRKTAKLSSTFETEEPTLTATKNLKQEGKKAAAKLITEALTTPTRATKIYKAWQKSRKIENITPLTPNEALPIIIEAKEGKHTYLVHRRAAEAHFADIYPSYNKLREAKLHFVDIKELVSDEFLYQFYTVHFL</sequence>